<gene>
    <name evidence="3" type="ORF">ACFQQL_14665</name>
</gene>
<evidence type="ECO:0000313" key="3">
    <source>
        <dbReference type="EMBL" id="MFC7406357.1"/>
    </source>
</evidence>
<protein>
    <submittedName>
        <fullName evidence="3">DUF1992 domain-containing protein</fullName>
    </submittedName>
</protein>
<accession>A0ABW2QEJ0</accession>
<evidence type="ECO:0000256" key="1">
    <source>
        <dbReference type="SAM" id="MobiDB-lite"/>
    </source>
</evidence>
<reference evidence="4" key="1">
    <citation type="journal article" date="2019" name="Int. J. Syst. Evol. Microbiol.">
        <title>The Global Catalogue of Microorganisms (GCM) 10K type strain sequencing project: providing services to taxonomists for standard genome sequencing and annotation.</title>
        <authorList>
            <consortium name="The Broad Institute Genomics Platform"/>
            <consortium name="The Broad Institute Genome Sequencing Center for Infectious Disease"/>
            <person name="Wu L."/>
            <person name="Ma J."/>
        </authorList>
    </citation>
    <scope>NUCLEOTIDE SEQUENCE [LARGE SCALE GENOMIC DNA]</scope>
    <source>
        <strain evidence="4">JCM 1490</strain>
    </source>
</reference>
<name>A0ABW2QEJ0_9MICO</name>
<feature type="region of interest" description="Disordered" evidence="1">
    <location>
        <begin position="26"/>
        <end position="45"/>
    </location>
</feature>
<keyword evidence="4" id="KW-1185">Reference proteome</keyword>
<dbReference type="Proteomes" id="UP001596455">
    <property type="component" value="Unassembled WGS sequence"/>
</dbReference>
<comment type="caution">
    <text evidence="3">The sequence shown here is derived from an EMBL/GenBank/DDBJ whole genome shotgun (WGS) entry which is preliminary data.</text>
</comment>
<dbReference type="Pfam" id="PF09350">
    <property type="entry name" value="DJC28_CD"/>
    <property type="match status" value="1"/>
</dbReference>
<dbReference type="RefSeq" id="WP_382395682.1">
    <property type="nucleotide sequence ID" value="NZ_JBHTCQ010000003.1"/>
</dbReference>
<evidence type="ECO:0000259" key="2">
    <source>
        <dbReference type="Pfam" id="PF09350"/>
    </source>
</evidence>
<feature type="domain" description="DnaJ homologue subfamily C member 28 conserved" evidence="2">
    <location>
        <begin position="14"/>
        <end position="83"/>
    </location>
</feature>
<evidence type="ECO:0000313" key="4">
    <source>
        <dbReference type="Proteomes" id="UP001596455"/>
    </source>
</evidence>
<organism evidence="3 4">
    <name type="scientific">Georgenia alba</name>
    <dbReference type="NCBI Taxonomy" id="2233858"/>
    <lineage>
        <taxon>Bacteria</taxon>
        <taxon>Bacillati</taxon>
        <taxon>Actinomycetota</taxon>
        <taxon>Actinomycetes</taxon>
        <taxon>Micrococcales</taxon>
        <taxon>Bogoriellaceae</taxon>
        <taxon>Georgenia</taxon>
    </lineage>
</organism>
<dbReference type="EMBL" id="JBHTCQ010000003">
    <property type="protein sequence ID" value="MFC7406357.1"/>
    <property type="molecule type" value="Genomic_DNA"/>
</dbReference>
<dbReference type="InterPro" id="IPR018961">
    <property type="entry name" value="DnaJ_homolog_subfam-C_membr-28"/>
</dbReference>
<proteinExistence type="predicted"/>
<sequence length="134" mass="14904">MTERKPPGVPVGNWVDEIIRAATARGEFDDLPGAGKPLADDRPPDEDWWLRQKIRDEEVPADVFLPPGLQLRKEVARLPETVRDLPTEDAVRETVQELNARVAAFIRTPTGPVVPVAPADVEKVVAAWREARGR</sequence>